<dbReference type="Proteomes" id="UP000231962">
    <property type="component" value="Unassembled WGS sequence"/>
</dbReference>
<reference evidence="9 10" key="1">
    <citation type="submission" date="2017-07" db="EMBL/GenBank/DDBJ databases">
        <title>Leptospira spp. isolated from tropical soils.</title>
        <authorList>
            <person name="Thibeaux R."/>
            <person name="Iraola G."/>
            <person name="Ferres I."/>
            <person name="Bierque E."/>
            <person name="Girault D."/>
            <person name="Soupe-Gilbert M.-E."/>
            <person name="Picardeau M."/>
            <person name="Goarant C."/>
        </authorList>
    </citation>
    <scope>NUCLEOTIDE SEQUENCE [LARGE SCALE GENOMIC DNA]</scope>
    <source>
        <strain evidence="8 10">FH1-B-B1</strain>
        <strain evidence="7 9">FH1-B-C1</strain>
    </source>
</reference>
<dbReference type="NCBIfam" id="TIGR00765">
    <property type="entry name" value="yihY_not_rbn"/>
    <property type="match status" value="1"/>
</dbReference>
<dbReference type="EMBL" id="NPDZ01000002">
    <property type="protein sequence ID" value="PJZ74237.1"/>
    <property type="molecule type" value="Genomic_DNA"/>
</dbReference>
<evidence type="ECO:0000256" key="5">
    <source>
        <dbReference type="ARBA" id="ARBA00023136"/>
    </source>
</evidence>
<name>A0A2M9ZQ83_9LEPT</name>
<dbReference type="Gene3D" id="2.130.10.10">
    <property type="entry name" value="YVTN repeat-like/Quinoprotein amine dehydrogenase"/>
    <property type="match status" value="1"/>
</dbReference>
<comment type="caution">
    <text evidence="8">The sequence shown here is derived from an EMBL/GenBank/DDBJ whole genome shotgun (WGS) entry which is preliminary data.</text>
</comment>
<keyword evidence="4 6" id="KW-1133">Transmembrane helix</keyword>
<evidence type="ECO:0000256" key="2">
    <source>
        <dbReference type="ARBA" id="ARBA00022475"/>
    </source>
</evidence>
<evidence type="ECO:0000313" key="8">
    <source>
        <dbReference type="EMBL" id="PJZ74237.1"/>
    </source>
</evidence>
<feature type="transmembrane region" description="Helical" evidence="6">
    <location>
        <begin position="156"/>
        <end position="177"/>
    </location>
</feature>
<dbReference type="SUPFAM" id="SSF110296">
    <property type="entry name" value="Oligoxyloglucan reducing end-specific cellobiohydrolase"/>
    <property type="match status" value="1"/>
</dbReference>
<dbReference type="AlphaFoldDB" id="A0A2M9ZQ83"/>
<keyword evidence="3 6" id="KW-0812">Transmembrane</keyword>
<dbReference type="GO" id="GO:0005886">
    <property type="term" value="C:plasma membrane"/>
    <property type="evidence" value="ECO:0007669"/>
    <property type="project" value="UniProtKB-SubCell"/>
</dbReference>
<feature type="transmembrane region" description="Helical" evidence="6">
    <location>
        <begin position="515"/>
        <end position="534"/>
    </location>
</feature>
<evidence type="ECO:0000313" key="7">
    <source>
        <dbReference type="EMBL" id="PJZ70401.1"/>
    </source>
</evidence>
<dbReference type="EMBL" id="NPDY01000003">
    <property type="protein sequence ID" value="PJZ70401.1"/>
    <property type="molecule type" value="Genomic_DNA"/>
</dbReference>
<evidence type="ECO:0000313" key="10">
    <source>
        <dbReference type="Proteomes" id="UP000231990"/>
    </source>
</evidence>
<dbReference type="RefSeq" id="WP_100712970.1">
    <property type="nucleotide sequence ID" value="NZ_NPDY01000003.1"/>
</dbReference>
<gene>
    <name evidence="7" type="ORF">CH360_05245</name>
    <name evidence="8" type="ORF">CH373_04825</name>
</gene>
<proteinExistence type="predicted"/>
<evidence type="ECO:0000256" key="4">
    <source>
        <dbReference type="ARBA" id="ARBA00022989"/>
    </source>
</evidence>
<evidence type="ECO:0000256" key="3">
    <source>
        <dbReference type="ARBA" id="ARBA00022692"/>
    </source>
</evidence>
<evidence type="ECO:0000256" key="1">
    <source>
        <dbReference type="ARBA" id="ARBA00004651"/>
    </source>
</evidence>
<comment type="subcellular location">
    <subcellularLocation>
        <location evidence="1">Cell membrane</location>
        <topology evidence="1">Multi-pass membrane protein</topology>
    </subcellularLocation>
</comment>
<feature type="transmembrane region" description="Helical" evidence="6">
    <location>
        <begin position="573"/>
        <end position="600"/>
    </location>
</feature>
<keyword evidence="9" id="KW-1185">Reference proteome</keyword>
<sequence>MNSHPNAKYSRVFDYIPDGGFLRSINFTIRVIAASAYRFVKDDCFMKASGISYTTIVSLIPMLTVALSLLTITSGLENRKEEIFDKINAFFLTSNINLDINPYLETIGELIDAARQIGAIGFVILVFSATAVLRSLENSFNGIWRIEYSRSFLQKFVFYFFILSIGPLLIVIGEGIVERITNFFRPAHYFSMDKEQGGRIWIAGEGGNLFRLNTDLKEDYKLEESDIDLENIRCLDSFGTRLDFCQKPELNKQDFLRVIVRDEQVFALSQKGLFLFRPVDGSVWNAIYFESTQFKDFEFVEDGNYFFVFANGEVLLFRSKGRSYKPIFPNVLKIRANRIYFPTPEKGYLVDDDGNVWTTENKGVSWNSTKIAGQGLKDIHQMKPGELIVTGERGGIFKSVDGGGSWRNLSHKRYTFQKVWSVENVESTDIFLLDTLGNILVSIDGGEHWNSFYVPIKGKVFASMLFDRSENGRFRLLNIGEYKKISLSEYRDVRYVTIPLRGGNAVFSAYNILKFLFPLTGIWLFFMALFLLIPNTRVPISAAGFGAAMTSTIFLAFLYGFKIYLTSFSETTMIVYKALAAIPIFLIGVYSLSLIVLYGAEITACIQFPERYLAPFQLVEEHHTSFSFEFRKLLAVLKSAYLVQRQNKNPASIEDLARTSGLNLEEIPRLTKTLSEVGLLVETSDSGYWLPVASGEDLTLGDFYRKIPEALLKEDANLHLYPERIRDKVERTESNLQKELDQLTFKQLLGD</sequence>
<evidence type="ECO:0000256" key="6">
    <source>
        <dbReference type="SAM" id="Phobius"/>
    </source>
</evidence>
<dbReference type="PANTHER" id="PTHR30213">
    <property type="entry name" value="INNER MEMBRANE PROTEIN YHJD"/>
    <property type="match status" value="1"/>
</dbReference>
<dbReference type="InterPro" id="IPR015943">
    <property type="entry name" value="WD40/YVTN_repeat-like_dom_sf"/>
</dbReference>
<feature type="transmembrane region" description="Helical" evidence="6">
    <location>
        <begin position="51"/>
        <end position="72"/>
    </location>
</feature>
<keyword evidence="5 6" id="KW-0472">Membrane</keyword>
<dbReference type="Proteomes" id="UP000231990">
    <property type="component" value="Unassembled WGS sequence"/>
</dbReference>
<feature type="transmembrane region" description="Helical" evidence="6">
    <location>
        <begin position="21"/>
        <end position="39"/>
    </location>
</feature>
<dbReference type="InterPro" id="IPR017039">
    <property type="entry name" value="Virul_fac_BrkB"/>
</dbReference>
<feature type="transmembrane region" description="Helical" evidence="6">
    <location>
        <begin position="540"/>
        <end position="561"/>
    </location>
</feature>
<dbReference type="OrthoDB" id="9767885at2"/>
<evidence type="ECO:0000313" key="9">
    <source>
        <dbReference type="Proteomes" id="UP000231962"/>
    </source>
</evidence>
<protein>
    <submittedName>
        <fullName evidence="8">Ribonuclease BN</fullName>
    </submittedName>
</protein>
<organism evidence="8 10">
    <name type="scientific">Leptospira perolatii</name>
    <dbReference type="NCBI Taxonomy" id="2023191"/>
    <lineage>
        <taxon>Bacteria</taxon>
        <taxon>Pseudomonadati</taxon>
        <taxon>Spirochaetota</taxon>
        <taxon>Spirochaetia</taxon>
        <taxon>Leptospirales</taxon>
        <taxon>Leptospiraceae</taxon>
        <taxon>Leptospira</taxon>
    </lineage>
</organism>
<dbReference type="PANTHER" id="PTHR30213:SF0">
    <property type="entry name" value="UPF0761 MEMBRANE PROTEIN YIHY"/>
    <property type="match status" value="1"/>
</dbReference>
<dbReference type="Pfam" id="PF03631">
    <property type="entry name" value="Virul_fac_BrkB"/>
    <property type="match status" value="2"/>
</dbReference>
<feature type="transmembrane region" description="Helical" evidence="6">
    <location>
        <begin position="117"/>
        <end position="136"/>
    </location>
</feature>
<accession>A0A2M9ZQ83</accession>
<keyword evidence="2" id="KW-1003">Cell membrane</keyword>